<keyword evidence="1" id="KW-0812">Transmembrane</keyword>
<reference evidence="2 3" key="2">
    <citation type="submission" date="2020-05" db="EMBL/GenBank/DDBJ databases">
        <title>Draft genome sequence of Desulfovibrio sp. strainFSS-1.</title>
        <authorList>
            <person name="Shimoshige H."/>
            <person name="Kobayashi H."/>
            <person name="Maekawa T."/>
        </authorList>
    </citation>
    <scope>NUCLEOTIDE SEQUENCE [LARGE SCALE GENOMIC DNA]</scope>
    <source>
        <strain evidence="2 3">SIID29052-01</strain>
    </source>
</reference>
<dbReference type="AntiFam" id="ANF00218">
    <property type="entry name" value="Shadow ORF (opposite Oca2)"/>
</dbReference>
<reference evidence="2 3" key="1">
    <citation type="submission" date="2020-04" db="EMBL/GenBank/DDBJ databases">
        <authorList>
            <consortium name="Desulfovibrio sp. FSS-1 genome sequencing consortium"/>
            <person name="Shimoshige H."/>
            <person name="Kobayashi H."/>
            <person name="Maekawa T."/>
        </authorList>
    </citation>
    <scope>NUCLEOTIDE SEQUENCE [LARGE SCALE GENOMIC DNA]</scope>
    <source>
        <strain evidence="2 3">SIID29052-01</strain>
    </source>
</reference>
<name>A0A6V8M123_9BACT</name>
<sequence>MSSVTGASSSTVVTLSSSAEATAVTMEKMTMTRKGSPLATLALLMATYWNTPVLVMMFTMTIMEMSRKMTFQSTPRSMSCSASCCVSTLVSSVSAAPAMATLVLWTFSETITA</sequence>
<keyword evidence="1" id="KW-1133">Transmembrane helix</keyword>
<gene>
    <name evidence="2" type="ORF">NNJEOMEG_04018</name>
</gene>
<evidence type="ECO:0000256" key="1">
    <source>
        <dbReference type="SAM" id="Phobius"/>
    </source>
</evidence>
<dbReference type="AlphaFoldDB" id="A0A6V8M123"/>
<evidence type="ECO:0000313" key="2">
    <source>
        <dbReference type="EMBL" id="GFK96138.1"/>
    </source>
</evidence>
<feature type="transmembrane region" description="Helical" evidence="1">
    <location>
        <begin position="37"/>
        <end position="63"/>
    </location>
</feature>
<dbReference type="EMBL" id="BLTE01000040">
    <property type="protein sequence ID" value="GFK96138.1"/>
    <property type="molecule type" value="Genomic_DNA"/>
</dbReference>
<protein>
    <submittedName>
        <fullName evidence="2">Uncharacterized protein</fullName>
    </submittedName>
</protein>
<accession>A0A6V8M123</accession>
<proteinExistence type="predicted"/>
<comment type="caution">
    <text evidence="2">The sequence shown here is derived from an EMBL/GenBank/DDBJ whole genome shotgun (WGS) entry which is preliminary data.</text>
</comment>
<organism evidence="2 3">
    <name type="scientific">Fundidesulfovibrio magnetotacticus</name>
    <dbReference type="NCBI Taxonomy" id="2730080"/>
    <lineage>
        <taxon>Bacteria</taxon>
        <taxon>Pseudomonadati</taxon>
        <taxon>Thermodesulfobacteriota</taxon>
        <taxon>Desulfovibrionia</taxon>
        <taxon>Desulfovibrionales</taxon>
        <taxon>Desulfovibrionaceae</taxon>
        <taxon>Fundidesulfovibrio</taxon>
    </lineage>
</organism>
<dbReference type="Proteomes" id="UP000494245">
    <property type="component" value="Unassembled WGS sequence"/>
</dbReference>
<evidence type="ECO:0000313" key="3">
    <source>
        <dbReference type="Proteomes" id="UP000494245"/>
    </source>
</evidence>
<keyword evidence="3" id="KW-1185">Reference proteome</keyword>
<feature type="transmembrane region" description="Helical" evidence="1">
    <location>
        <begin position="84"/>
        <end position="107"/>
    </location>
</feature>
<keyword evidence="1" id="KW-0472">Membrane</keyword>